<evidence type="ECO:0000313" key="4">
    <source>
        <dbReference type="EMBL" id="TWU43159.1"/>
    </source>
</evidence>
<keyword evidence="5" id="KW-1185">Reference proteome</keyword>
<dbReference type="OrthoDB" id="9808272at2"/>
<comment type="caution">
    <text evidence="4">The sequence shown here is derived from an EMBL/GenBank/DDBJ whole genome shotgun (WGS) entry which is preliminary data.</text>
</comment>
<dbReference type="SUPFAM" id="SSF52540">
    <property type="entry name" value="P-loop containing nucleoside triphosphate hydrolases"/>
    <property type="match status" value="1"/>
</dbReference>
<dbReference type="AlphaFoldDB" id="A0A5C6E7G9"/>
<dbReference type="GO" id="GO:0005524">
    <property type="term" value="F:ATP binding"/>
    <property type="evidence" value="ECO:0007669"/>
    <property type="project" value="InterPro"/>
</dbReference>
<sequence length="406" mass="44817">MSSSKKPSKSSPIPPSAISAAEDNRSVMMARLKASLLHEKKELEVDKIFRALVKLEGSDLHLKVGQPPMVRVGGELKALNRPPINNEEMVDLLIPMMDERNLAIFEAEGGADFSHLCHVDGTQWRFRVNTLKSLGNIGLVARRISNWIPDFRGLYLPDSIETLCHFDQGMVLLAGVTGSGKSTTIGSMLNYINSIYRKHILTLEDPIEFIFTEDKCLINQREVGQDVKDFSIGMKHAVREDPDIILVGELRDEETFMTAIHAAETGHLVFGTIHAASAATTIGRILDLFPEEMHNAIRSAIAFNMKGIVAQKLLRSIKPGVSRVPTCEVMTFTPMIRKLVLEGQDNKLPDAIRIGAEDGMQDFTMSLKGLIDDELIDRPTAFAVAPNKDLLKMALKGIDVKAPGII</sequence>
<dbReference type="Gene3D" id="3.40.50.300">
    <property type="entry name" value="P-loop containing nucleotide triphosphate hydrolases"/>
    <property type="match status" value="1"/>
</dbReference>
<evidence type="ECO:0000256" key="1">
    <source>
        <dbReference type="ARBA" id="ARBA00006611"/>
    </source>
</evidence>
<accession>A0A5C6E7G9</accession>
<dbReference type="InterPro" id="IPR050921">
    <property type="entry name" value="T4SS_GSP_E_ATPase"/>
</dbReference>
<dbReference type="InterPro" id="IPR006321">
    <property type="entry name" value="PilT/PilU"/>
</dbReference>
<dbReference type="Proteomes" id="UP000315471">
    <property type="component" value="Unassembled WGS sequence"/>
</dbReference>
<dbReference type="PANTHER" id="PTHR30486:SF16">
    <property type="entry name" value="TWITCHING MOTILITY PROTEIN PILT"/>
    <property type="match status" value="1"/>
</dbReference>
<reference evidence="4 5" key="1">
    <citation type="submission" date="2019-02" db="EMBL/GenBank/DDBJ databases">
        <title>Deep-cultivation of Planctomycetes and their phenomic and genomic characterization uncovers novel biology.</title>
        <authorList>
            <person name="Wiegand S."/>
            <person name="Jogler M."/>
            <person name="Boedeker C."/>
            <person name="Pinto D."/>
            <person name="Vollmers J."/>
            <person name="Rivas-Marin E."/>
            <person name="Kohn T."/>
            <person name="Peeters S.H."/>
            <person name="Heuer A."/>
            <person name="Rast P."/>
            <person name="Oberbeckmann S."/>
            <person name="Bunk B."/>
            <person name="Jeske O."/>
            <person name="Meyerdierks A."/>
            <person name="Storesund J.E."/>
            <person name="Kallscheuer N."/>
            <person name="Luecker S."/>
            <person name="Lage O.M."/>
            <person name="Pohl T."/>
            <person name="Merkel B.J."/>
            <person name="Hornburger P."/>
            <person name="Mueller R.-W."/>
            <person name="Bruemmer F."/>
            <person name="Labrenz M."/>
            <person name="Spormann A.M."/>
            <person name="Op Den Camp H."/>
            <person name="Overmann J."/>
            <person name="Amann R."/>
            <person name="Jetten M.S.M."/>
            <person name="Mascher T."/>
            <person name="Medema M.H."/>
            <person name="Devos D.P."/>
            <person name="Kaster A.-K."/>
            <person name="Ovreas L."/>
            <person name="Rohde M."/>
            <person name="Galperin M.Y."/>
            <person name="Jogler C."/>
        </authorList>
    </citation>
    <scope>NUCLEOTIDE SEQUENCE [LARGE SCALE GENOMIC DNA]</scope>
    <source>
        <strain evidence="4 5">Q31b</strain>
    </source>
</reference>
<dbReference type="Gene3D" id="3.30.450.90">
    <property type="match status" value="1"/>
</dbReference>
<gene>
    <name evidence="4" type="primary">pilT_2</name>
    <name evidence="4" type="ORF">Q31b_21970</name>
</gene>
<feature type="domain" description="Bacterial type II secretion system protein E" evidence="3">
    <location>
        <begin position="238"/>
        <end position="252"/>
    </location>
</feature>
<comment type="similarity">
    <text evidence="1">Belongs to the GSP E family.</text>
</comment>
<proteinExistence type="inferred from homology"/>
<dbReference type="InterPro" id="IPR001482">
    <property type="entry name" value="T2SS/T4SS_dom"/>
</dbReference>
<evidence type="ECO:0000313" key="5">
    <source>
        <dbReference type="Proteomes" id="UP000315471"/>
    </source>
</evidence>
<organism evidence="4 5">
    <name type="scientific">Novipirellula aureliae</name>
    <dbReference type="NCBI Taxonomy" id="2527966"/>
    <lineage>
        <taxon>Bacteria</taxon>
        <taxon>Pseudomonadati</taxon>
        <taxon>Planctomycetota</taxon>
        <taxon>Planctomycetia</taxon>
        <taxon>Pirellulales</taxon>
        <taxon>Pirellulaceae</taxon>
        <taxon>Novipirellula</taxon>
    </lineage>
</organism>
<dbReference type="Pfam" id="PF00437">
    <property type="entry name" value="T2SSE"/>
    <property type="match status" value="1"/>
</dbReference>
<dbReference type="NCBIfam" id="TIGR01420">
    <property type="entry name" value="pilT_fam"/>
    <property type="match status" value="1"/>
</dbReference>
<evidence type="ECO:0000256" key="2">
    <source>
        <dbReference type="SAM" id="MobiDB-lite"/>
    </source>
</evidence>
<dbReference type="CDD" id="cd01131">
    <property type="entry name" value="PilT"/>
    <property type="match status" value="1"/>
</dbReference>
<name>A0A5C6E7G9_9BACT</name>
<dbReference type="PANTHER" id="PTHR30486">
    <property type="entry name" value="TWITCHING MOTILITY PROTEIN PILT"/>
    <property type="match status" value="1"/>
</dbReference>
<dbReference type="GO" id="GO:0016887">
    <property type="term" value="F:ATP hydrolysis activity"/>
    <property type="evidence" value="ECO:0007669"/>
    <property type="project" value="InterPro"/>
</dbReference>
<dbReference type="InterPro" id="IPR027417">
    <property type="entry name" value="P-loop_NTPase"/>
</dbReference>
<protein>
    <submittedName>
        <fullName evidence="4">Twitching mobility protein</fullName>
    </submittedName>
</protein>
<feature type="region of interest" description="Disordered" evidence="2">
    <location>
        <begin position="1"/>
        <end position="20"/>
    </location>
</feature>
<dbReference type="EMBL" id="SJPY01000003">
    <property type="protein sequence ID" value="TWU43159.1"/>
    <property type="molecule type" value="Genomic_DNA"/>
</dbReference>
<dbReference type="PROSITE" id="PS00662">
    <property type="entry name" value="T2SP_E"/>
    <property type="match status" value="1"/>
</dbReference>
<evidence type="ECO:0000259" key="3">
    <source>
        <dbReference type="PROSITE" id="PS00662"/>
    </source>
</evidence>